<gene>
    <name evidence="2" type="ORF">KQ875_02605</name>
</gene>
<keyword evidence="3" id="KW-1185">Reference proteome</keyword>
<evidence type="ECO:0000259" key="1">
    <source>
        <dbReference type="Pfam" id="PF01029"/>
    </source>
</evidence>
<reference evidence="2" key="1">
    <citation type="submission" date="2021-06" db="EMBL/GenBank/DDBJ databases">
        <title>Novel Mycoplasma species detected in California sea lions (Zalophus californianus) from the USA.</title>
        <authorList>
            <person name="Volokhov D.V."/>
            <person name="Furtak V.A."/>
            <person name="Zagorodnyaya T.A."/>
        </authorList>
    </citation>
    <scope>NUCLEOTIDE SEQUENCE [LARGE SCALE GENOMIC DNA]</scope>
    <source>
        <strain evidence="2">CSL 5346</strain>
    </source>
</reference>
<proteinExistence type="predicted"/>
<evidence type="ECO:0000313" key="3">
    <source>
        <dbReference type="Proteomes" id="UP000718793"/>
    </source>
</evidence>
<evidence type="ECO:0000313" key="2">
    <source>
        <dbReference type="EMBL" id="MBU4692476.1"/>
    </source>
</evidence>
<dbReference type="Pfam" id="PF01029">
    <property type="entry name" value="NusB"/>
    <property type="match status" value="1"/>
</dbReference>
<organism evidence="2 3">
    <name type="scientific">Mycoplasma zalophi</name>
    <dbReference type="NCBI Taxonomy" id="191287"/>
    <lineage>
        <taxon>Bacteria</taxon>
        <taxon>Bacillati</taxon>
        <taxon>Mycoplasmatota</taxon>
        <taxon>Mollicutes</taxon>
        <taxon>Mycoplasmataceae</taxon>
        <taxon>Mycoplasma</taxon>
    </lineage>
</organism>
<protein>
    <submittedName>
        <fullName evidence="2">Transcription antitermination protein NusB</fullName>
    </submittedName>
</protein>
<sequence>MNSINKIKKTVNFSYDRMQKRMEYITVLYQCELFKIDINTEKIFNDLTINENKVETIEKLKNTLPKIKNLLQLATNDRLWEQIEPLVRAILIYGVFEMSFNDPALVINEMINITKIYSPGNTYKFVNSILDKFKK</sequence>
<dbReference type="Proteomes" id="UP000718793">
    <property type="component" value="Unassembled WGS sequence"/>
</dbReference>
<dbReference type="RefSeq" id="WP_216489109.1">
    <property type="nucleotide sequence ID" value="NZ_JAHMHH010000003.1"/>
</dbReference>
<dbReference type="InterPro" id="IPR006027">
    <property type="entry name" value="NusB_RsmB_TIM44"/>
</dbReference>
<comment type="caution">
    <text evidence="2">The sequence shown here is derived from an EMBL/GenBank/DDBJ whole genome shotgun (WGS) entry which is preliminary data.</text>
</comment>
<feature type="domain" description="NusB/RsmB/TIM44" evidence="1">
    <location>
        <begin position="55"/>
        <end position="134"/>
    </location>
</feature>
<dbReference type="EMBL" id="JAHMHH010000003">
    <property type="protein sequence ID" value="MBU4692476.1"/>
    <property type="molecule type" value="Genomic_DNA"/>
</dbReference>
<accession>A0ABS6DQ69</accession>
<name>A0ABS6DQ69_9MOLU</name>